<protein>
    <submittedName>
        <fullName evidence="1">Uncharacterized protein</fullName>
    </submittedName>
</protein>
<evidence type="ECO:0000313" key="1">
    <source>
        <dbReference type="EMBL" id="GBM69612.1"/>
    </source>
</evidence>
<sequence>MTSYNVRIINSVKSHGSTINNLPLGLEFLWDNGPNPSADSTQCSSCCGWKLDHFSENRIGCYPFLGPLGISPQARVRSGRRFDLHQISSSPAVISCFGSEWQLT</sequence>
<organism evidence="1 2">
    <name type="scientific">Araneus ventricosus</name>
    <name type="common">Orbweaver spider</name>
    <name type="synonym">Epeira ventricosa</name>
    <dbReference type="NCBI Taxonomy" id="182803"/>
    <lineage>
        <taxon>Eukaryota</taxon>
        <taxon>Metazoa</taxon>
        <taxon>Ecdysozoa</taxon>
        <taxon>Arthropoda</taxon>
        <taxon>Chelicerata</taxon>
        <taxon>Arachnida</taxon>
        <taxon>Araneae</taxon>
        <taxon>Araneomorphae</taxon>
        <taxon>Entelegynae</taxon>
        <taxon>Araneoidea</taxon>
        <taxon>Araneidae</taxon>
        <taxon>Araneus</taxon>
    </lineage>
</organism>
<proteinExistence type="predicted"/>
<keyword evidence="2" id="KW-1185">Reference proteome</keyword>
<name>A0A4Y2HWK1_ARAVE</name>
<reference evidence="1 2" key="1">
    <citation type="journal article" date="2019" name="Sci. Rep.">
        <title>Orb-weaving spider Araneus ventricosus genome elucidates the spidroin gene catalogue.</title>
        <authorList>
            <person name="Kono N."/>
            <person name="Nakamura H."/>
            <person name="Ohtoshi R."/>
            <person name="Moran D.A.P."/>
            <person name="Shinohara A."/>
            <person name="Yoshida Y."/>
            <person name="Fujiwara M."/>
            <person name="Mori M."/>
            <person name="Tomita M."/>
            <person name="Arakawa K."/>
        </authorList>
    </citation>
    <scope>NUCLEOTIDE SEQUENCE [LARGE SCALE GENOMIC DNA]</scope>
</reference>
<dbReference type="EMBL" id="BGPR01002204">
    <property type="protein sequence ID" value="GBM69612.1"/>
    <property type="molecule type" value="Genomic_DNA"/>
</dbReference>
<dbReference type="AlphaFoldDB" id="A0A4Y2HWK1"/>
<comment type="caution">
    <text evidence="1">The sequence shown here is derived from an EMBL/GenBank/DDBJ whole genome shotgun (WGS) entry which is preliminary data.</text>
</comment>
<evidence type="ECO:0000313" key="2">
    <source>
        <dbReference type="Proteomes" id="UP000499080"/>
    </source>
</evidence>
<accession>A0A4Y2HWK1</accession>
<gene>
    <name evidence="1" type="ORF">AVEN_248130_1</name>
</gene>
<dbReference type="Proteomes" id="UP000499080">
    <property type="component" value="Unassembled WGS sequence"/>
</dbReference>